<evidence type="ECO:0000313" key="5">
    <source>
        <dbReference type="EMBL" id="GEO03265.1"/>
    </source>
</evidence>
<dbReference type="PROSITE" id="PS50077">
    <property type="entry name" value="HEAT_REPEAT"/>
    <property type="match status" value="1"/>
</dbReference>
<accession>A0A512AU75</accession>
<dbReference type="SUPFAM" id="SSF50891">
    <property type="entry name" value="Cyclophilin-like"/>
    <property type="match status" value="1"/>
</dbReference>
<dbReference type="InterPro" id="IPR044666">
    <property type="entry name" value="Cyclophilin_A-like"/>
</dbReference>
<dbReference type="Proteomes" id="UP000321532">
    <property type="component" value="Unassembled WGS sequence"/>
</dbReference>
<dbReference type="EMBL" id="BJYS01000004">
    <property type="protein sequence ID" value="GEO03265.1"/>
    <property type="molecule type" value="Genomic_DNA"/>
</dbReference>
<name>A0A512AU75_9BACT</name>
<dbReference type="SUPFAM" id="SSF48371">
    <property type="entry name" value="ARM repeat"/>
    <property type="match status" value="1"/>
</dbReference>
<gene>
    <name evidence="5" type="ORF">AAE02nite_09290</name>
</gene>
<dbReference type="Pfam" id="PF13646">
    <property type="entry name" value="HEAT_2"/>
    <property type="match status" value="2"/>
</dbReference>
<keyword evidence="3 5" id="KW-0413">Isomerase</keyword>
<dbReference type="InterPro" id="IPR011989">
    <property type="entry name" value="ARM-like"/>
</dbReference>
<dbReference type="PANTHER" id="PTHR45625:SF4">
    <property type="entry name" value="PEPTIDYLPROLYL ISOMERASE DOMAIN AND WD REPEAT-CONTAINING PROTEIN 1"/>
    <property type="match status" value="1"/>
</dbReference>
<dbReference type="InterPro" id="IPR004155">
    <property type="entry name" value="PBS_lyase_HEAT"/>
</dbReference>
<dbReference type="InterPro" id="IPR016024">
    <property type="entry name" value="ARM-type_fold"/>
</dbReference>
<reference evidence="5 6" key="1">
    <citation type="submission" date="2019-07" db="EMBL/GenBank/DDBJ databases">
        <title>Whole genome shotgun sequence of Adhaeribacter aerolatus NBRC 106133.</title>
        <authorList>
            <person name="Hosoyama A."/>
            <person name="Uohara A."/>
            <person name="Ohji S."/>
            <person name="Ichikawa N."/>
        </authorList>
    </citation>
    <scope>NUCLEOTIDE SEQUENCE [LARGE SCALE GENOMIC DNA]</scope>
    <source>
        <strain evidence="5 6">NBRC 106133</strain>
    </source>
</reference>
<dbReference type="InterPro" id="IPR029000">
    <property type="entry name" value="Cyclophilin-like_dom_sf"/>
</dbReference>
<protein>
    <recommendedName>
        <fullName evidence="1">peptidylprolyl isomerase</fullName>
        <ecNumber evidence="1">5.2.1.8</ecNumber>
    </recommendedName>
</protein>
<dbReference type="Gene3D" id="2.40.100.10">
    <property type="entry name" value="Cyclophilin-like"/>
    <property type="match status" value="1"/>
</dbReference>
<dbReference type="AlphaFoldDB" id="A0A512AU75"/>
<evidence type="ECO:0000256" key="1">
    <source>
        <dbReference type="ARBA" id="ARBA00013194"/>
    </source>
</evidence>
<proteinExistence type="predicted"/>
<dbReference type="Gene3D" id="1.25.10.10">
    <property type="entry name" value="Leucine-rich Repeat Variant"/>
    <property type="match status" value="2"/>
</dbReference>
<dbReference type="Pfam" id="PF00160">
    <property type="entry name" value="Pro_isomerase"/>
    <property type="match status" value="1"/>
</dbReference>
<keyword evidence="6" id="KW-1185">Reference proteome</keyword>
<sequence length="649" mass="71659">MARIYLILLLFIFACQRPMQTGRVRHEKHPIPVNKFADATLRQIITLQDERKTDQLLPFLQHASPVYRQQAALALASVQAPATIPALVPLLADKESIVRRAAAYALGQIGDVAAEDILIRYVTLEKTAAVHAEITEALGKCATQKGLNFLTSFTLTNDTEKAGQMWGIYRTNAKNLNYRAAARKAVSYLDISNIQPVRLGAAHFLARTPKLNLAPYSKSLSQFAATDPSPEVRMALASALAKAKAADTEKILLALVQKDSDYRVRINAIRALSSADFASVKETIYTALNDKNPNTALAAADYLLIKASPAETNILLKQAEEQTNWRVRATLLAAALKTKPEKDALGQKIMQRFSQSPNIYEQGALLSALAQDFQAYPFIQEATFANISPVLASYGIQALADMRKEKNFPDSLKATFAGIFQRAIEADDVALIAISAGLLQQPELNFKAAYPDPSFLKTARDKLLLPRDMETYQELDKTIRYFEDLPPAPAPPNPYTHPIDWALVQQIKPRQKVSLLTAQGVITLELFTEEAPATVANFVQLARTGFFDGKNFHRVVPNFVVQGGDPRGDGWGSTDYAIRSELANLRYGEGYVGMASAGKDTESCQWFITHSPTPHLDGRYTIFAKVISGMETVHRLEIDDKIQKLSLID</sequence>
<dbReference type="OrthoDB" id="9807797at2"/>
<feature type="domain" description="PPIase cyclophilin-type" evidence="4">
    <location>
        <begin position="520"/>
        <end position="637"/>
    </location>
</feature>
<dbReference type="PROSITE" id="PS51257">
    <property type="entry name" value="PROKAR_LIPOPROTEIN"/>
    <property type="match status" value="1"/>
</dbReference>
<dbReference type="PROSITE" id="PS50072">
    <property type="entry name" value="CSA_PPIASE_2"/>
    <property type="match status" value="1"/>
</dbReference>
<dbReference type="PANTHER" id="PTHR45625">
    <property type="entry name" value="PEPTIDYL-PROLYL CIS-TRANS ISOMERASE-RELATED"/>
    <property type="match status" value="1"/>
</dbReference>
<evidence type="ECO:0000259" key="4">
    <source>
        <dbReference type="PROSITE" id="PS50072"/>
    </source>
</evidence>
<dbReference type="InterPro" id="IPR002130">
    <property type="entry name" value="Cyclophilin-type_PPIase_dom"/>
</dbReference>
<dbReference type="PRINTS" id="PR00153">
    <property type="entry name" value="CSAPPISMRASE"/>
</dbReference>
<dbReference type="InterPro" id="IPR021133">
    <property type="entry name" value="HEAT_type_2"/>
</dbReference>
<evidence type="ECO:0000313" key="6">
    <source>
        <dbReference type="Proteomes" id="UP000321532"/>
    </source>
</evidence>
<evidence type="ECO:0000256" key="2">
    <source>
        <dbReference type="ARBA" id="ARBA00023110"/>
    </source>
</evidence>
<dbReference type="RefSeq" id="WP_146895398.1">
    <property type="nucleotide sequence ID" value="NZ_BJYS01000004.1"/>
</dbReference>
<organism evidence="5 6">
    <name type="scientific">Adhaeribacter aerolatus</name>
    <dbReference type="NCBI Taxonomy" id="670289"/>
    <lineage>
        <taxon>Bacteria</taxon>
        <taxon>Pseudomonadati</taxon>
        <taxon>Bacteroidota</taxon>
        <taxon>Cytophagia</taxon>
        <taxon>Cytophagales</taxon>
        <taxon>Hymenobacteraceae</taxon>
        <taxon>Adhaeribacter</taxon>
    </lineage>
</organism>
<dbReference type="SMART" id="SM00567">
    <property type="entry name" value="EZ_HEAT"/>
    <property type="match status" value="3"/>
</dbReference>
<dbReference type="GO" id="GO:0003755">
    <property type="term" value="F:peptidyl-prolyl cis-trans isomerase activity"/>
    <property type="evidence" value="ECO:0007669"/>
    <property type="project" value="UniProtKB-KW"/>
</dbReference>
<comment type="caution">
    <text evidence="5">The sequence shown here is derived from an EMBL/GenBank/DDBJ whole genome shotgun (WGS) entry which is preliminary data.</text>
</comment>
<keyword evidence="2" id="KW-0697">Rotamase</keyword>
<dbReference type="EC" id="5.2.1.8" evidence="1"/>
<evidence type="ECO:0000256" key="3">
    <source>
        <dbReference type="ARBA" id="ARBA00023235"/>
    </source>
</evidence>
<dbReference type="CDD" id="cd00317">
    <property type="entry name" value="cyclophilin"/>
    <property type="match status" value="1"/>
</dbReference>